<keyword evidence="3" id="KW-1185">Reference proteome</keyword>
<feature type="compositionally biased region" description="Acidic residues" evidence="1">
    <location>
        <begin position="109"/>
        <end position="119"/>
    </location>
</feature>
<dbReference type="OrthoDB" id="4232400at2759"/>
<feature type="compositionally biased region" description="Polar residues" evidence="1">
    <location>
        <begin position="150"/>
        <end position="166"/>
    </location>
</feature>
<gene>
    <name evidence="2" type="ORF">BO94DRAFT_239131</name>
</gene>
<dbReference type="AlphaFoldDB" id="A0A317VHZ3"/>
<protein>
    <submittedName>
        <fullName evidence="2">Uncharacterized protein</fullName>
    </submittedName>
</protein>
<reference evidence="2 3" key="1">
    <citation type="submission" date="2016-12" db="EMBL/GenBank/DDBJ databases">
        <title>The genomes of Aspergillus section Nigri reveals drivers in fungal speciation.</title>
        <authorList>
            <consortium name="DOE Joint Genome Institute"/>
            <person name="Vesth T.C."/>
            <person name="Nybo J."/>
            <person name="Theobald S."/>
            <person name="Brandl J."/>
            <person name="Frisvad J.C."/>
            <person name="Nielsen K.F."/>
            <person name="Lyhne E.K."/>
            <person name="Kogle M.E."/>
            <person name="Kuo A."/>
            <person name="Riley R."/>
            <person name="Clum A."/>
            <person name="Nolan M."/>
            <person name="Lipzen A."/>
            <person name="Salamov A."/>
            <person name="Henrissat B."/>
            <person name="Wiebenga A."/>
            <person name="De Vries R.P."/>
            <person name="Grigoriev I.V."/>
            <person name="Mortensen U.H."/>
            <person name="Andersen M.R."/>
            <person name="Baker S.E."/>
        </authorList>
    </citation>
    <scope>NUCLEOTIDE SEQUENCE [LARGE SCALE GENOMIC DNA]</scope>
    <source>
        <strain evidence="2 3">CBS 115572</strain>
    </source>
</reference>
<proteinExistence type="predicted"/>
<organism evidence="2 3">
    <name type="scientific">Aspergillus sclerotioniger CBS 115572</name>
    <dbReference type="NCBI Taxonomy" id="1450535"/>
    <lineage>
        <taxon>Eukaryota</taxon>
        <taxon>Fungi</taxon>
        <taxon>Dikarya</taxon>
        <taxon>Ascomycota</taxon>
        <taxon>Pezizomycotina</taxon>
        <taxon>Eurotiomycetes</taxon>
        <taxon>Eurotiomycetidae</taxon>
        <taxon>Eurotiales</taxon>
        <taxon>Aspergillaceae</taxon>
        <taxon>Aspergillus</taxon>
        <taxon>Aspergillus subgen. Circumdati</taxon>
    </lineage>
</organism>
<feature type="compositionally biased region" description="Basic and acidic residues" evidence="1">
    <location>
        <begin position="61"/>
        <end position="78"/>
    </location>
</feature>
<sequence>MPPSQNISRPSENITPNEKSQYRLFKDAGFNGMHDFMLSYGLKPSNFEDYDGAHQIIDPMRRYDQEHWEAEHNERNQDYSEDGEADTSEPSQSYCEDCNIEPDKPQFEIWEDGKDEDVDKEMMDSNPSYDEGHAADQSEPWQSHYDENWEPSSGYQDDSYENWNSDDQYENDYE</sequence>
<dbReference type="EMBL" id="MSFK01000032">
    <property type="protein sequence ID" value="PWY73079.1"/>
    <property type="molecule type" value="Genomic_DNA"/>
</dbReference>
<accession>A0A317VHZ3</accession>
<evidence type="ECO:0000313" key="3">
    <source>
        <dbReference type="Proteomes" id="UP000246702"/>
    </source>
</evidence>
<dbReference type="GeneID" id="37108495"/>
<dbReference type="Proteomes" id="UP000246702">
    <property type="component" value="Unassembled WGS sequence"/>
</dbReference>
<comment type="caution">
    <text evidence="2">The sequence shown here is derived from an EMBL/GenBank/DDBJ whole genome shotgun (WGS) entry which is preliminary data.</text>
</comment>
<feature type="region of interest" description="Disordered" evidence="1">
    <location>
        <begin position="61"/>
        <end position="174"/>
    </location>
</feature>
<evidence type="ECO:0000256" key="1">
    <source>
        <dbReference type="SAM" id="MobiDB-lite"/>
    </source>
</evidence>
<dbReference type="RefSeq" id="XP_025463344.1">
    <property type="nucleotide sequence ID" value="XM_025606352.1"/>
</dbReference>
<name>A0A317VHZ3_9EURO</name>
<evidence type="ECO:0000313" key="2">
    <source>
        <dbReference type="EMBL" id="PWY73079.1"/>
    </source>
</evidence>